<reference evidence="1 2" key="1">
    <citation type="journal article" date="2002" name="Genome Res.">
        <title>The genome of Methanosarcina acetivorans reveals extensive metabolic and physiological diversity.</title>
        <authorList>
            <person name="Galagan J.E."/>
            <person name="Nusbaum C."/>
            <person name="Roy A."/>
            <person name="Endrizzi M.G."/>
            <person name="Macdonald P."/>
            <person name="FitzHugh W."/>
            <person name="Calvo S."/>
            <person name="Engels R."/>
            <person name="Smirnov S."/>
            <person name="Atnoor D."/>
            <person name="Brown A."/>
            <person name="Allen N."/>
            <person name="Naylor J."/>
            <person name="Stange-Thomann N."/>
            <person name="DeArellano K."/>
            <person name="Johnson R."/>
            <person name="Linton L."/>
            <person name="McEwan P."/>
            <person name="McKernan K."/>
            <person name="Talamas J."/>
            <person name="Tirrell A."/>
            <person name="Ye W."/>
            <person name="Zimmer A."/>
            <person name="Barber R.D."/>
            <person name="Cann I."/>
            <person name="Graham D.E."/>
            <person name="Grahame D.A."/>
            <person name="Guss A."/>
            <person name="Hedderich R."/>
            <person name="Ingram-Smith C."/>
            <person name="Kuettner C.H."/>
            <person name="Krzycki J.A."/>
            <person name="Leigh J.A."/>
            <person name="Li W."/>
            <person name="Liu J."/>
            <person name="Mukhopadhyay B."/>
            <person name="Reeve J.N."/>
            <person name="Smith K."/>
            <person name="Springer T.A."/>
            <person name="Umayam L.A."/>
            <person name="White O."/>
            <person name="White R.H."/>
            <person name="de Macario E.C."/>
            <person name="Ferry J.G."/>
            <person name="Jarrell K.F."/>
            <person name="Jing H."/>
            <person name="Macario A.J.L."/>
            <person name="Paulsen I."/>
            <person name="Pritchett M."/>
            <person name="Sowers K.R."/>
            <person name="Swanson R.V."/>
            <person name="Zinder S.H."/>
            <person name="Lander E."/>
            <person name="Metcalf W.W."/>
            <person name="Birren B."/>
        </authorList>
    </citation>
    <scope>NUCLEOTIDE SEQUENCE [LARGE SCALE GENOMIC DNA]</scope>
    <source>
        <strain evidence="2">ATCC 35395 / DSM 2834 / JCM 12185 / C2A</strain>
    </source>
</reference>
<evidence type="ECO:0000313" key="1">
    <source>
        <dbReference type="EMBL" id="AAM07016.1"/>
    </source>
</evidence>
<dbReference type="RefSeq" id="WP_011023568.1">
    <property type="nucleotide sequence ID" value="NC_003552.1"/>
</dbReference>
<gene>
    <name evidence="1" type="ordered locus">MA_3661</name>
</gene>
<proteinExistence type="predicted"/>
<keyword evidence="2" id="KW-1185">Reference proteome</keyword>
<protein>
    <submittedName>
        <fullName evidence="1">Uncharacterized protein</fullName>
    </submittedName>
</protein>
<dbReference type="GeneID" id="1475554"/>
<dbReference type="KEGG" id="mac:MA_3661"/>
<dbReference type="HOGENOM" id="CLU_777795_0_0_2"/>
<organism evidence="1 2">
    <name type="scientific">Methanosarcina acetivorans (strain ATCC 35395 / DSM 2834 / JCM 12185 / C2A)</name>
    <dbReference type="NCBI Taxonomy" id="188937"/>
    <lineage>
        <taxon>Archaea</taxon>
        <taxon>Methanobacteriati</taxon>
        <taxon>Methanobacteriota</taxon>
        <taxon>Stenosarchaea group</taxon>
        <taxon>Methanomicrobia</taxon>
        <taxon>Methanosarcinales</taxon>
        <taxon>Methanosarcinaceae</taxon>
        <taxon>Methanosarcina</taxon>
    </lineage>
</organism>
<dbReference type="AlphaFoldDB" id="Q8TJW6"/>
<dbReference type="Proteomes" id="UP000002487">
    <property type="component" value="Chromosome"/>
</dbReference>
<dbReference type="EMBL" id="AE010299">
    <property type="protein sequence ID" value="AAM07016.1"/>
    <property type="molecule type" value="Genomic_DNA"/>
</dbReference>
<evidence type="ECO:0000313" key="2">
    <source>
        <dbReference type="Proteomes" id="UP000002487"/>
    </source>
</evidence>
<name>Q8TJW6_METAC</name>
<dbReference type="EnsemblBacteria" id="AAM07016">
    <property type="protein sequence ID" value="AAM07016"/>
    <property type="gene ID" value="MA_3661"/>
</dbReference>
<sequence>MKEGNAMETRDLIRWLLKEGGPVIRYRSMCELEGSRTLSGDEAQLDTLLWTEKTRWLLEQMDLFGPITHVDNRVFNSLHGMKPTCLENVIPRLLERGLRAGITSFDEKMERFRQYVDNPLVHRALEKPESASVEEGRALFIATVMASYFLRGGYEYDEIIQFVMHRMELLSRLAAEKNYDIHMSDAELVRLPKKWAGKPIIRPEMVPSSGTKPLPLIHDLFAFAYLPAVFLKNQNRHQLEDIVAYVTDERYRAFPPGYGYIWPESNRRVCYACGWNLDLPYLGSENPYQQRKIVQYMELLAHFPAARKSPWFQKRMQILETYQTERGTYCFPSPYLVEKKAGYYVGGAYMGLEDNRRNPKTLELESTFRMLLIKKQIA</sequence>
<dbReference type="InParanoid" id="Q8TJW6"/>
<accession>Q8TJW6</accession>